<keyword evidence="2" id="KW-0677">Repeat</keyword>
<dbReference type="InterPro" id="IPR012677">
    <property type="entry name" value="Nucleotide-bd_a/b_plait_sf"/>
</dbReference>
<evidence type="ECO:0000256" key="7">
    <source>
        <dbReference type="SAM" id="MobiDB-lite"/>
    </source>
</evidence>
<protein>
    <submittedName>
        <fullName evidence="10">Splicing factor U2AF 26 kDa subunit</fullName>
    </submittedName>
</protein>
<feature type="domain" description="C3H1-type" evidence="9">
    <location>
        <begin position="143"/>
        <end position="170"/>
    </location>
</feature>
<dbReference type="PANTHER" id="PTHR12620">
    <property type="entry name" value="U2 SNRNP AUXILIARY FACTOR, SMALL SUBUNIT"/>
    <property type="match status" value="1"/>
</dbReference>
<keyword evidence="11" id="KW-1185">Reference proteome</keyword>
<keyword evidence="1 6" id="KW-0479">Metal-binding</keyword>
<sequence length="436" mass="52075">MNKNKSEKSQIYCSFFNNVGSCMHGEACSKIHVRPNISKTILLCNLYPNPLKFISMLPEQTLIIEPDTLARNFDEFYIDLYEELRMYGPIEDLLVAGNLCDHLVGNVLVRFVDELDAVNALEDLQHRFYAGRPIDAQFSPVENLQESTCKQYFTNECKHGDNCNFIHPMYPSDSILKECQLAQAKSDYYSASIAKDKDNNDDKKRSRGRDRGYDMDKDTDRRRERYDSRRSRDDSPKDRRYRSDSPSRDRNYRNSDRDDRNYRNDDRDDRNSRNYRSSRDDRNDRSYRNSDRDDRNDLDRGNRDRNDRDRDRDRDRGRDRNDDRDRDRGSRDRDRGIRSDRDRDRGGRDRNDDRDRDYRNDRDRDRGNRDRNYRGNERDRNSDKNDRDRGNRDRSDRDTDNNNNSERGNGRDHEDSSTSAPLMGYPRTRTSHGNRY</sequence>
<dbReference type="PROSITE" id="PS50102">
    <property type="entry name" value="RRM"/>
    <property type="match status" value="1"/>
</dbReference>
<evidence type="ECO:0000256" key="4">
    <source>
        <dbReference type="ARBA" id="ARBA00022833"/>
    </source>
</evidence>
<accession>A0ABR2JK89</accession>
<dbReference type="Gene3D" id="4.10.1000.10">
    <property type="entry name" value="Zinc finger, CCCH-type"/>
    <property type="match status" value="1"/>
</dbReference>
<dbReference type="CDD" id="cd12287">
    <property type="entry name" value="RRM_U2AF35_like"/>
    <property type="match status" value="1"/>
</dbReference>
<dbReference type="PRINTS" id="PR01848">
    <property type="entry name" value="U2AUXFACTOR"/>
</dbReference>
<dbReference type="InterPro" id="IPR000504">
    <property type="entry name" value="RRM_dom"/>
</dbReference>
<dbReference type="SMART" id="SM00356">
    <property type="entry name" value="ZnF_C3H1"/>
    <property type="match status" value="2"/>
</dbReference>
<evidence type="ECO:0000259" key="8">
    <source>
        <dbReference type="PROSITE" id="PS50102"/>
    </source>
</evidence>
<dbReference type="Pfam" id="PF00642">
    <property type="entry name" value="zf-CCCH"/>
    <property type="match status" value="1"/>
</dbReference>
<dbReference type="SUPFAM" id="SSF54928">
    <property type="entry name" value="RNA-binding domain, RBD"/>
    <property type="match status" value="1"/>
</dbReference>
<reference evidence="10 11" key="1">
    <citation type="submission" date="2024-04" db="EMBL/GenBank/DDBJ databases">
        <title>Tritrichomonas musculus Genome.</title>
        <authorList>
            <person name="Alves-Ferreira E."/>
            <person name="Grigg M."/>
            <person name="Lorenzi H."/>
            <person name="Galac M."/>
        </authorList>
    </citation>
    <scope>NUCLEOTIDE SEQUENCE [LARGE SCALE GENOMIC DNA]</scope>
    <source>
        <strain evidence="10 11">EAF2021</strain>
    </source>
</reference>
<dbReference type="PROSITE" id="PS50103">
    <property type="entry name" value="ZF_C3H1"/>
    <property type="match status" value="2"/>
</dbReference>
<keyword evidence="3 6" id="KW-0863">Zinc-finger</keyword>
<proteinExistence type="predicted"/>
<dbReference type="Gene3D" id="3.30.70.330">
    <property type="match status" value="1"/>
</dbReference>
<feature type="region of interest" description="Disordered" evidence="7">
    <location>
        <begin position="195"/>
        <end position="436"/>
    </location>
</feature>
<evidence type="ECO:0000256" key="6">
    <source>
        <dbReference type="PROSITE-ProRule" id="PRU00723"/>
    </source>
</evidence>
<evidence type="ECO:0000313" key="10">
    <source>
        <dbReference type="EMBL" id="KAK8878099.1"/>
    </source>
</evidence>
<dbReference type="InterPro" id="IPR000571">
    <property type="entry name" value="Znf_CCCH"/>
</dbReference>
<name>A0ABR2JK89_9EUKA</name>
<keyword evidence="4 6" id="KW-0862">Zinc</keyword>
<dbReference type="Proteomes" id="UP001470230">
    <property type="component" value="Unassembled WGS sequence"/>
</dbReference>
<organism evidence="10 11">
    <name type="scientific">Tritrichomonas musculus</name>
    <dbReference type="NCBI Taxonomy" id="1915356"/>
    <lineage>
        <taxon>Eukaryota</taxon>
        <taxon>Metamonada</taxon>
        <taxon>Parabasalia</taxon>
        <taxon>Tritrichomonadida</taxon>
        <taxon>Tritrichomonadidae</taxon>
        <taxon>Tritrichomonas</taxon>
    </lineage>
</organism>
<evidence type="ECO:0000259" key="9">
    <source>
        <dbReference type="PROSITE" id="PS50103"/>
    </source>
</evidence>
<dbReference type="InterPro" id="IPR009145">
    <property type="entry name" value="U2AF_small"/>
</dbReference>
<feature type="zinc finger region" description="C3H1-type" evidence="6">
    <location>
        <begin position="7"/>
        <end position="35"/>
    </location>
</feature>
<evidence type="ECO:0000256" key="5">
    <source>
        <dbReference type="PROSITE-ProRule" id="PRU00176"/>
    </source>
</evidence>
<dbReference type="EMBL" id="JAPFFF010000011">
    <property type="protein sequence ID" value="KAK8878099.1"/>
    <property type="molecule type" value="Genomic_DNA"/>
</dbReference>
<evidence type="ECO:0000256" key="3">
    <source>
        <dbReference type="ARBA" id="ARBA00022771"/>
    </source>
</evidence>
<evidence type="ECO:0000256" key="1">
    <source>
        <dbReference type="ARBA" id="ARBA00022723"/>
    </source>
</evidence>
<evidence type="ECO:0000313" key="11">
    <source>
        <dbReference type="Proteomes" id="UP001470230"/>
    </source>
</evidence>
<keyword evidence="5" id="KW-0694">RNA-binding</keyword>
<feature type="domain" description="RRM" evidence="8">
    <location>
        <begin position="53"/>
        <end position="141"/>
    </location>
</feature>
<comment type="caution">
    <text evidence="10">The sequence shown here is derived from an EMBL/GenBank/DDBJ whole genome shotgun (WGS) entry which is preliminary data.</text>
</comment>
<dbReference type="InterPro" id="IPR035979">
    <property type="entry name" value="RBD_domain_sf"/>
</dbReference>
<feature type="compositionally biased region" description="Basic and acidic residues" evidence="7">
    <location>
        <begin position="195"/>
        <end position="400"/>
    </location>
</feature>
<feature type="domain" description="C3H1-type" evidence="9">
    <location>
        <begin position="7"/>
        <end position="35"/>
    </location>
</feature>
<gene>
    <name evidence="10" type="ORF">M9Y10_004862</name>
</gene>
<feature type="zinc finger region" description="C3H1-type" evidence="6">
    <location>
        <begin position="143"/>
        <end position="170"/>
    </location>
</feature>
<evidence type="ECO:0000256" key="2">
    <source>
        <dbReference type="ARBA" id="ARBA00022737"/>
    </source>
</evidence>